<reference evidence="1" key="2">
    <citation type="submission" date="2020-06" db="EMBL/GenBank/DDBJ databases">
        <authorList>
            <person name="Sheffer M."/>
        </authorList>
    </citation>
    <scope>NUCLEOTIDE SEQUENCE</scope>
</reference>
<organism evidence="1 2">
    <name type="scientific">Argiope bruennichi</name>
    <name type="common">Wasp spider</name>
    <name type="synonym">Aranea bruennichi</name>
    <dbReference type="NCBI Taxonomy" id="94029"/>
    <lineage>
        <taxon>Eukaryota</taxon>
        <taxon>Metazoa</taxon>
        <taxon>Ecdysozoa</taxon>
        <taxon>Arthropoda</taxon>
        <taxon>Chelicerata</taxon>
        <taxon>Arachnida</taxon>
        <taxon>Araneae</taxon>
        <taxon>Araneomorphae</taxon>
        <taxon>Entelegynae</taxon>
        <taxon>Araneoidea</taxon>
        <taxon>Araneidae</taxon>
        <taxon>Argiope</taxon>
    </lineage>
</organism>
<proteinExistence type="predicted"/>
<evidence type="ECO:0000313" key="2">
    <source>
        <dbReference type="Proteomes" id="UP000807504"/>
    </source>
</evidence>
<keyword evidence="2" id="KW-1185">Reference proteome</keyword>
<comment type="caution">
    <text evidence="1">The sequence shown here is derived from an EMBL/GenBank/DDBJ whole genome shotgun (WGS) entry which is preliminary data.</text>
</comment>
<protein>
    <submittedName>
        <fullName evidence="1">Uncharacterized protein</fullName>
    </submittedName>
</protein>
<dbReference type="AlphaFoldDB" id="A0A8T0FBB6"/>
<dbReference type="Proteomes" id="UP000807504">
    <property type="component" value="Unassembled WGS sequence"/>
</dbReference>
<accession>A0A8T0FBB6</accession>
<name>A0A8T0FBB6_ARGBR</name>
<reference evidence="1" key="1">
    <citation type="journal article" date="2020" name="bioRxiv">
        <title>Chromosome-level reference genome of the European wasp spider Argiope bruennichi: a resource for studies on range expansion and evolutionary adaptation.</title>
        <authorList>
            <person name="Sheffer M.M."/>
            <person name="Hoppe A."/>
            <person name="Krehenwinkel H."/>
            <person name="Uhl G."/>
            <person name="Kuss A.W."/>
            <person name="Jensen L."/>
            <person name="Jensen C."/>
            <person name="Gillespie R.G."/>
            <person name="Hoff K.J."/>
            <person name="Prost S."/>
        </authorList>
    </citation>
    <scope>NUCLEOTIDE SEQUENCE</scope>
</reference>
<gene>
    <name evidence="1" type="ORF">HNY73_008337</name>
</gene>
<dbReference type="EMBL" id="JABXBU010000015">
    <property type="protein sequence ID" value="KAF8786650.1"/>
    <property type="molecule type" value="Genomic_DNA"/>
</dbReference>
<evidence type="ECO:0000313" key="1">
    <source>
        <dbReference type="EMBL" id="KAF8786650.1"/>
    </source>
</evidence>
<sequence>MCRRVWEMYVQCGSGWVGRCGECVWSVDVGGSDGGGNVCGVWMLVGRTVWGMCVQWWKWVGRTVWGMCVEWWKWVGRCGECVWSGGSGSDGVGNVCGVVEVGRTVWGMCVEWWKWVGGVGNVCGVVEVVGRCGEVCGWGSLSEVWEMGGGEVCRRVWGMCVEWWKSVGGCGECVWSGGSGSEGVGNVCGSGGSGSEGVGNVCGVCVEVGRRVWGMCGECVWKWVGGCGGMCGECVWKLGRRVGECGSVGSWWSGDVGVGWEWQFSLEVA</sequence>